<comment type="caution">
    <text evidence="1">The sequence shown here is derived from an EMBL/GenBank/DDBJ whole genome shotgun (WGS) entry which is preliminary data.</text>
</comment>
<evidence type="ECO:0000313" key="2">
    <source>
        <dbReference type="Proteomes" id="UP001172386"/>
    </source>
</evidence>
<gene>
    <name evidence="1" type="ORF">H2198_002926</name>
</gene>
<organism evidence="1 2">
    <name type="scientific">Neophaeococcomyces mojaviensis</name>
    <dbReference type="NCBI Taxonomy" id="3383035"/>
    <lineage>
        <taxon>Eukaryota</taxon>
        <taxon>Fungi</taxon>
        <taxon>Dikarya</taxon>
        <taxon>Ascomycota</taxon>
        <taxon>Pezizomycotina</taxon>
        <taxon>Eurotiomycetes</taxon>
        <taxon>Chaetothyriomycetidae</taxon>
        <taxon>Chaetothyriales</taxon>
        <taxon>Chaetothyriales incertae sedis</taxon>
        <taxon>Neophaeococcomyces</taxon>
    </lineage>
</organism>
<accession>A0ACC3ACW5</accession>
<dbReference type="Proteomes" id="UP001172386">
    <property type="component" value="Unassembled WGS sequence"/>
</dbReference>
<keyword evidence="2" id="KW-1185">Reference proteome</keyword>
<proteinExistence type="predicted"/>
<name>A0ACC3ACW5_9EURO</name>
<reference evidence="1" key="1">
    <citation type="submission" date="2022-10" db="EMBL/GenBank/DDBJ databases">
        <title>Culturing micro-colonial fungi from biological soil crusts in the Mojave desert and describing Neophaeococcomyces mojavensis, and introducing the new genera and species Taxawa tesnikishii.</title>
        <authorList>
            <person name="Kurbessoian T."/>
            <person name="Stajich J.E."/>
        </authorList>
    </citation>
    <scope>NUCLEOTIDE SEQUENCE</scope>
    <source>
        <strain evidence="1">JES_112</strain>
    </source>
</reference>
<sequence length="168" mass="18669">MGNSSVGYIVLNAIRALNIVSLLACTLAAGSLMVKTSDLHTSLFNLFDAAEKVLIILICLFLLLAETPRLLRSYFARNWPLFSHSSGFFTFSLALLFIGVDVLSWLTKEKTDEKHLGGDFYRMVLAAGIMTILMSAINIIASIFCRDRKKGLTARQVRGFKNEFIDVV</sequence>
<evidence type="ECO:0000313" key="1">
    <source>
        <dbReference type="EMBL" id="KAJ9659857.1"/>
    </source>
</evidence>
<dbReference type="EMBL" id="JAPDRQ010000036">
    <property type="protein sequence ID" value="KAJ9659857.1"/>
    <property type="molecule type" value="Genomic_DNA"/>
</dbReference>
<protein>
    <submittedName>
        <fullName evidence="1">Uncharacterized protein</fullName>
    </submittedName>
</protein>